<dbReference type="PROSITE" id="PS50110">
    <property type="entry name" value="RESPONSE_REGULATORY"/>
    <property type="match status" value="1"/>
</dbReference>
<dbReference type="InterPro" id="IPR011006">
    <property type="entry name" value="CheY-like_superfamily"/>
</dbReference>
<gene>
    <name evidence="7" type="ORF">E4K67_06290</name>
</gene>
<dbReference type="Gene3D" id="3.40.50.2300">
    <property type="match status" value="1"/>
</dbReference>
<evidence type="ECO:0000313" key="7">
    <source>
        <dbReference type="EMBL" id="TGE39073.1"/>
    </source>
</evidence>
<dbReference type="Pfam" id="PF00072">
    <property type="entry name" value="Response_reg"/>
    <property type="match status" value="1"/>
</dbReference>
<comment type="function">
    <text evidence="4">May play the central regulatory role in sporulation. It may be an element of the effector pathway responsible for the activation of sporulation genes in response to nutritional stress. Spo0A may act in concert with spo0H (a sigma factor) to control the expression of some genes that are critical to the sporulation process.</text>
</comment>
<name>A0A4Z0RAN0_9FIRM</name>
<dbReference type="PANTHER" id="PTHR45339:SF1">
    <property type="entry name" value="HYBRID SIGNAL TRANSDUCTION HISTIDINE KINASE J"/>
    <property type="match status" value="1"/>
</dbReference>
<dbReference type="EMBL" id="SPQQ01000002">
    <property type="protein sequence ID" value="TGE39073.1"/>
    <property type="molecule type" value="Genomic_DNA"/>
</dbReference>
<proteinExistence type="predicted"/>
<dbReference type="AlphaFoldDB" id="A0A4Z0RAN0"/>
<keyword evidence="2 5" id="KW-0597">Phosphoprotein</keyword>
<dbReference type="OrthoDB" id="9797769at2"/>
<sequence length="131" mass="14698">MKILIAEDDLASRRFLSKFLNQYGEVDLVVDGLEALDAYLMAIKEKAPYDLICLDIMMPKVDGVKVLKAIREFETKQGVVSEQRVKVIMTTALAETDYVNKAFEIGCEAYAAKPIDTNKLLEVIRKLGLIV</sequence>
<feature type="modified residue" description="4-aspartylphosphate" evidence="5">
    <location>
        <position position="55"/>
    </location>
</feature>
<organism evidence="7 8">
    <name type="scientific">Desulfosporosinus fructosivorans</name>
    <dbReference type="NCBI Taxonomy" id="2018669"/>
    <lineage>
        <taxon>Bacteria</taxon>
        <taxon>Bacillati</taxon>
        <taxon>Bacillota</taxon>
        <taxon>Clostridia</taxon>
        <taxon>Eubacteriales</taxon>
        <taxon>Desulfitobacteriaceae</taxon>
        <taxon>Desulfosporosinus</taxon>
    </lineage>
</organism>
<evidence type="ECO:0000256" key="1">
    <source>
        <dbReference type="ARBA" id="ARBA00018672"/>
    </source>
</evidence>
<evidence type="ECO:0000256" key="4">
    <source>
        <dbReference type="ARBA" id="ARBA00024867"/>
    </source>
</evidence>
<dbReference type="GO" id="GO:0000160">
    <property type="term" value="P:phosphorelay signal transduction system"/>
    <property type="evidence" value="ECO:0007669"/>
    <property type="project" value="UniProtKB-KW"/>
</dbReference>
<dbReference type="SMART" id="SM00448">
    <property type="entry name" value="REC"/>
    <property type="match status" value="1"/>
</dbReference>
<dbReference type="SUPFAM" id="SSF52172">
    <property type="entry name" value="CheY-like"/>
    <property type="match status" value="1"/>
</dbReference>
<dbReference type="RefSeq" id="WP_135545567.1">
    <property type="nucleotide sequence ID" value="NZ_SPQQ01000002.1"/>
</dbReference>
<evidence type="ECO:0000256" key="2">
    <source>
        <dbReference type="ARBA" id="ARBA00022553"/>
    </source>
</evidence>
<dbReference type="InterPro" id="IPR001789">
    <property type="entry name" value="Sig_transdc_resp-reg_receiver"/>
</dbReference>
<feature type="domain" description="Response regulatory" evidence="6">
    <location>
        <begin position="2"/>
        <end position="128"/>
    </location>
</feature>
<accession>A0A4Z0RAN0</accession>
<evidence type="ECO:0000259" key="6">
    <source>
        <dbReference type="PROSITE" id="PS50110"/>
    </source>
</evidence>
<reference evidence="7 8" key="1">
    <citation type="submission" date="2019-03" db="EMBL/GenBank/DDBJ databases">
        <title>Draft Genome Sequence of Desulfosporosinus fructosivorans Strain 63.6F, Isolated from Marine Sediment in the Baltic Sea.</title>
        <authorList>
            <person name="Hausmann B."/>
            <person name="Vandieken V."/>
            <person name="Pjevac P."/>
            <person name="Schreck K."/>
            <person name="Herbold C.W."/>
            <person name="Loy A."/>
        </authorList>
    </citation>
    <scope>NUCLEOTIDE SEQUENCE [LARGE SCALE GENOMIC DNA]</scope>
    <source>
        <strain evidence="7 8">63.6F</strain>
    </source>
</reference>
<protein>
    <recommendedName>
        <fullName evidence="1">Stage 0 sporulation protein A homolog</fullName>
    </recommendedName>
</protein>
<dbReference type="Proteomes" id="UP000298460">
    <property type="component" value="Unassembled WGS sequence"/>
</dbReference>
<evidence type="ECO:0000313" key="8">
    <source>
        <dbReference type="Proteomes" id="UP000298460"/>
    </source>
</evidence>
<keyword evidence="8" id="KW-1185">Reference proteome</keyword>
<dbReference type="PANTHER" id="PTHR45339">
    <property type="entry name" value="HYBRID SIGNAL TRANSDUCTION HISTIDINE KINASE J"/>
    <property type="match status" value="1"/>
</dbReference>
<keyword evidence="3" id="KW-0902">Two-component regulatory system</keyword>
<comment type="caution">
    <text evidence="7">The sequence shown here is derived from an EMBL/GenBank/DDBJ whole genome shotgun (WGS) entry which is preliminary data.</text>
</comment>
<dbReference type="CDD" id="cd17546">
    <property type="entry name" value="REC_hyHK_CKI1_RcsC-like"/>
    <property type="match status" value="1"/>
</dbReference>
<evidence type="ECO:0000256" key="3">
    <source>
        <dbReference type="ARBA" id="ARBA00023012"/>
    </source>
</evidence>
<evidence type="ECO:0000256" key="5">
    <source>
        <dbReference type="PROSITE-ProRule" id="PRU00169"/>
    </source>
</evidence>